<feature type="domain" description="DUF4873" evidence="2">
    <location>
        <begin position="3"/>
        <end position="85"/>
    </location>
</feature>
<sequence length="99" mass="10841">MSYHGPAGIGGTTVRVHLSGRWEPVDGRYHWGGRIEPDPQVAQLLRSGRRDVELRIADRVRPARLAEVDPWGGVRITGVGEPPWPPSAEPGATSELLEE</sequence>
<organism evidence="3 4">
    <name type="scientific">Micromonospora coriariae</name>
    <dbReference type="NCBI Taxonomy" id="285665"/>
    <lineage>
        <taxon>Bacteria</taxon>
        <taxon>Bacillati</taxon>
        <taxon>Actinomycetota</taxon>
        <taxon>Actinomycetes</taxon>
        <taxon>Micromonosporales</taxon>
        <taxon>Micromonosporaceae</taxon>
        <taxon>Micromonospora</taxon>
    </lineage>
</organism>
<protein>
    <recommendedName>
        <fullName evidence="2">DUF4873 domain-containing protein</fullName>
    </recommendedName>
</protein>
<accession>A0A1C4XI52</accession>
<reference evidence="4" key="1">
    <citation type="submission" date="2016-06" db="EMBL/GenBank/DDBJ databases">
        <authorList>
            <person name="Varghese N."/>
            <person name="Submissions Spin"/>
        </authorList>
    </citation>
    <scope>NUCLEOTIDE SEQUENCE [LARGE SCALE GENOMIC DNA]</scope>
    <source>
        <strain evidence="4">DSM 44875</strain>
    </source>
</reference>
<keyword evidence="4" id="KW-1185">Reference proteome</keyword>
<dbReference type="InterPro" id="IPR032371">
    <property type="entry name" value="DUF4873"/>
</dbReference>
<dbReference type="EMBL" id="LT607412">
    <property type="protein sequence ID" value="SCF08066.1"/>
    <property type="molecule type" value="Genomic_DNA"/>
</dbReference>
<name>A0A1C4XI52_9ACTN</name>
<dbReference type="Pfam" id="PF16170">
    <property type="entry name" value="DUF4873"/>
    <property type="match status" value="1"/>
</dbReference>
<gene>
    <name evidence="3" type="ORF">GA0070607_5279</name>
</gene>
<dbReference type="AlphaFoldDB" id="A0A1C4XI52"/>
<feature type="region of interest" description="Disordered" evidence="1">
    <location>
        <begin position="77"/>
        <end position="99"/>
    </location>
</feature>
<dbReference type="Proteomes" id="UP000198243">
    <property type="component" value="Chromosome I"/>
</dbReference>
<dbReference type="OrthoDB" id="3683556at2"/>
<evidence type="ECO:0000313" key="4">
    <source>
        <dbReference type="Proteomes" id="UP000198243"/>
    </source>
</evidence>
<evidence type="ECO:0000313" key="3">
    <source>
        <dbReference type="EMBL" id="SCF08066.1"/>
    </source>
</evidence>
<evidence type="ECO:0000259" key="2">
    <source>
        <dbReference type="Pfam" id="PF16170"/>
    </source>
</evidence>
<dbReference type="RefSeq" id="WP_089020539.1">
    <property type="nucleotide sequence ID" value="NZ_LT607412.1"/>
</dbReference>
<proteinExistence type="predicted"/>
<evidence type="ECO:0000256" key="1">
    <source>
        <dbReference type="SAM" id="MobiDB-lite"/>
    </source>
</evidence>